<name>A0ABQ0CIX2_9HYPO</name>
<sequence>MWFSPSVASAVTILLGASLICAAPVPNAASYDRDLAGPQEYSLFNRIQGTNAVHGPYDKEVISADRLAVLGE</sequence>
<keyword evidence="3" id="KW-1185">Reference proteome</keyword>
<feature type="chain" id="PRO_5047207073" evidence="1">
    <location>
        <begin position="23"/>
        <end position="72"/>
    </location>
</feature>
<dbReference type="Proteomes" id="UP001562357">
    <property type="component" value="Unassembled WGS sequence"/>
</dbReference>
<evidence type="ECO:0000256" key="1">
    <source>
        <dbReference type="SAM" id="SignalP"/>
    </source>
</evidence>
<protein>
    <submittedName>
        <fullName evidence="2">Uncharacterized protein</fullName>
    </submittedName>
</protein>
<organism evidence="2 3">
    <name type="scientific">Epichloe bromicola</name>
    <dbReference type="NCBI Taxonomy" id="79588"/>
    <lineage>
        <taxon>Eukaryota</taxon>
        <taxon>Fungi</taxon>
        <taxon>Dikarya</taxon>
        <taxon>Ascomycota</taxon>
        <taxon>Pezizomycotina</taxon>
        <taxon>Sordariomycetes</taxon>
        <taxon>Hypocreomycetidae</taxon>
        <taxon>Hypocreales</taxon>
        <taxon>Clavicipitaceae</taxon>
        <taxon>Epichloe</taxon>
    </lineage>
</organism>
<evidence type="ECO:0000313" key="2">
    <source>
        <dbReference type="EMBL" id="GAB0133377.1"/>
    </source>
</evidence>
<proteinExistence type="predicted"/>
<comment type="caution">
    <text evidence="2">The sequence shown here is derived from an EMBL/GenBank/DDBJ whole genome shotgun (WGS) entry which is preliminary data.</text>
</comment>
<keyword evidence="1" id="KW-0732">Signal</keyword>
<evidence type="ECO:0000313" key="3">
    <source>
        <dbReference type="Proteomes" id="UP001562357"/>
    </source>
</evidence>
<gene>
    <name evidence="2" type="primary">g1788</name>
    <name evidence="2" type="ORF">EsDP_00001788</name>
</gene>
<dbReference type="EMBL" id="BAAFGZ010000042">
    <property type="protein sequence ID" value="GAB0133377.1"/>
    <property type="molecule type" value="Genomic_DNA"/>
</dbReference>
<feature type="signal peptide" evidence="1">
    <location>
        <begin position="1"/>
        <end position="22"/>
    </location>
</feature>
<reference evidence="3" key="1">
    <citation type="submission" date="2024-06" db="EMBL/GenBank/DDBJ databases">
        <title>Draft Genome Sequences of Epichloe bromicola Strains Isolated from Elymus ciliaris.</title>
        <authorList>
            <consortium name="Epichloe bromicola genome sequencing consortium"/>
            <person name="Miura A."/>
            <person name="Imano S."/>
            <person name="Ashida A."/>
            <person name="Sato I."/>
            <person name="Chiba S."/>
            <person name="Tanaka A."/>
            <person name="Camagna M."/>
            <person name="Takemoto D."/>
        </authorList>
    </citation>
    <scope>NUCLEOTIDE SEQUENCE [LARGE SCALE GENOMIC DNA]</scope>
    <source>
        <strain evidence="3">DP</strain>
    </source>
</reference>
<accession>A0ABQ0CIX2</accession>